<sequence>EAGKPQDDGGDGDGEVVPDARAVSGELGATRKPDDGNNNQGEKNEANGGGLQSIFESQKSRVVKLWRTWSSPRADDAKEEAKAEDDGTAVAESTKRVTPPPEVQTSGTTENIFTAEQNRKGVRGNGNLKRGRQAGVVSSRNRNLRLGACWLSREDLLGHLEQIQRGTVLFRAALTLLVRRQAEHRRNRGMFNRPVDPVALGLPTYFDIIKHPMDFGTIKGRLERDEYLNPTQFRDDMRLVFSNAMTFNPPATFVHVAAKRSSKQFEQEYAKFERELKAKKEAMETHSCELCKGERCAICGLKCLEFQEPILRCSAPCKARINRNATYYRLGGDRGQHWCNKCFKALPGQFLGILGQAVRKTDLERCVHNEVFPEPWVDCAKCSRHMHQICTLYHPSVVPDKDAFSCALCLLDAGDGGEADVASISQVRTSKRPRVEAEPSPRGPDHRPAGSSPVSSSDSEQSAPEAAGASSGLPTTAPGAGSTAQAASAAEEASGPELGASSLPHSSMGRYLEEEIRAAARRAGSPEVAESLTLRVVSSRDSTTKNKTVLVFQRIHGVDVMVFVLYVQEYPRNCPMPNRGKVYISYLDSVAFMEPSSIRTSVYQQVLISYMAWVKARGFEYCYIWACPPQRGDAYIMFCHPKWQRSPGVERLRKWYGEIVDTCKKQGTVVGETNMYDMHLSFFKPLLNTRSSRARGRGNESDRGAGDGLLSPTMEATLAQINGIGGGEVAPKAAKINRPVEQVPYFYGDYLPNEIESLLMMLASPTTQESARLHSSCDESISVWWKAMWGPQTHAILLNNRVENSLTGASGKEAATTTQNGNTSAPAGAANPAAAPAAAPKTGAPAQSGVVVEPTQAPTWKLRPSADLDEVDFDIGLATPQQRNDWMMRRLAASIKPMSDNFLVLELNKAGSTDLASETSVLHGVTLRKDTSDPDPELPRGLFDTRMEFLDMCKHNTLQFDELRRAKHTSLVLVHYHRKAMVAGLNSITPRKALLNR</sequence>
<reference evidence="15 16" key="1">
    <citation type="submission" date="2024-02" db="EMBL/GenBank/DDBJ databases">
        <authorList>
            <person name="Chen Y."/>
            <person name="Shah S."/>
            <person name="Dougan E. K."/>
            <person name="Thang M."/>
            <person name="Chan C."/>
        </authorList>
    </citation>
    <scope>NUCLEOTIDE SEQUENCE [LARGE SCALE GENOMIC DNA]</scope>
</reference>
<keyword evidence="6 10" id="KW-0103">Bromodomain</keyword>
<dbReference type="Proteomes" id="UP001642464">
    <property type="component" value="Unassembled WGS sequence"/>
</dbReference>
<dbReference type="EMBL" id="CAXAMM010002960">
    <property type="protein sequence ID" value="CAK8998039.1"/>
    <property type="molecule type" value="Genomic_DNA"/>
</dbReference>
<keyword evidence="16" id="KW-1185">Reference proteome</keyword>
<feature type="compositionally biased region" description="Low complexity" evidence="12">
    <location>
        <begin position="449"/>
        <end position="502"/>
    </location>
</feature>
<evidence type="ECO:0000313" key="16">
    <source>
        <dbReference type="Proteomes" id="UP001642464"/>
    </source>
</evidence>
<dbReference type="SUPFAM" id="SSF47370">
    <property type="entry name" value="Bromodomain"/>
    <property type="match status" value="1"/>
</dbReference>
<name>A0ABP0I635_9DINO</name>
<dbReference type="PROSITE" id="PS50014">
    <property type="entry name" value="BROMODOMAIN_2"/>
    <property type="match status" value="1"/>
</dbReference>
<keyword evidence="4" id="KW-0156">Chromatin regulator</keyword>
<evidence type="ECO:0000256" key="7">
    <source>
        <dbReference type="ARBA" id="ARBA00023163"/>
    </source>
</evidence>
<dbReference type="InterPro" id="IPR001487">
    <property type="entry name" value="Bromodomain"/>
</dbReference>
<dbReference type="InterPro" id="IPR036427">
    <property type="entry name" value="Bromodomain-like_sf"/>
</dbReference>
<evidence type="ECO:0000256" key="1">
    <source>
        <dbReference type="ARBA" id="ARBA00004123"/>
    </source>
</evidence>
<evidence type="ECO:0000256" key="4">
    <source>
        <dbReference type="ARBA" id="ARBA00022853"/>
    </source>
</evidence>
<accession>A0ABP0I635</accession>
<keyword evidence="8" id="KW-0539">Nucleus</keyword>
<evidence type="ECO:0000256" key="2">
    <source>
        <dbReference type="ARBA" id="ARBA00013184"/>
    </source>
</evidence>
<evidence type="ECO:0000256" key="9">
    <source>
        <dbReference type="ARBA" id="ARBA00048017"/>
    </source>
</evidence>
<evidence type="ECO:0000256" key="11">
    <source>
        <dbReference type="SAM" id="Coils"/>
    </source>
</evidence>
<dbReference type="InterPro" id="IPR056484">
    <property type="entry name" value="PHD_P300"/>
</dbReference>
<feature type="region of interest" description="Disordered" evidence="12">
    <location>
        <begin position="424"/>
        <end position="506"/>
    </location>
</feature>
<feature type="domain" description="Bromo" evidence="13">
    <location>
        <begin position="183"/>
        <end position="255"/>
    </location>
</feature>
<dbReference type="Gene3D" id="3.30.40.10">
    <property type="entry name" value="Zinc/RING finger domain, C3HC4 (zinc finger)"/>
    <property type="match status" value="1"/>
</dbReference>
<gene>
    <name evidence="15" type="ORF">SCF082_LOCUS5460</name>
</gene>
<evidence type="ECO:0000256" key="3">
    <source>
        <dbReference type="ARBA" id="ARBA00022679"/>
    </source>
</evidence>
<feature type="region of interest" description="Disordered" evidence="12">
    <location>
        <begin position="811"/>
        <end position="853"/>
    </location>
</feature>
<comment type="caution">
    <text evidence="15">The sequence shown here is derived from an EMBL/GenBank/DDBJ whole genome shotgun (WGS) entry which is preliminary data.</text>
</comment>
<dbReference type="Gene3D" id="1.20.920.10">
    <property type="entry name" value="Bromodomain-like"/>
    <property type="match status" value="1"/>
</dbReference>
<feature type="non-terminal residue" evidence="15">
    <location>
        <position position="1"/>
    </location>
</feature>
<dbReference type="Pfam" id="PF08214">
    <property type="entry name" value="HAT_KAT11"/>
    <property type="match status" value="1"/>
</dbReference>
<evidence type="ECO:0000256" key="12">
    <source>
        <dbReference type="SAM" id="MobiDB-lite"/>
    </source>
</evidence>
<evidence type="ECO:0000259" key="14">
    <source>
        <dbReference type="PROSITE" id="PS51727"/>
    </source>
</evidence>
<evidence type="ECO:0000256" key="5">
    <source>
        <dbReference type="ARBA" id="ARBA00023015"/>
    </source>
</evidence>
<feature type="region of interest" description="Disordered" evidence="12">
    <location>
        <begin position="73"/>
        <end position="111"/>
    </location>
</feature>
<evidence type="ECO:0000256" key="10">
    <source>
        <dbReference type="PROSITE-ProRule" id="PRU00035"/>
    </source>
</evidence>
<dbReference type="Pfam" id="PF23570">
    <property type="entry name" value="PHD_P300"/>
    <property type="match status" value="1"/>
</dbReference>
<dbReference type="EC" id="2.3.1.48" evidence="2"/>
<evidence type="ECO:0000256" key="6">
    <source>
        <dbReference type="ARBA" id="ARBA00023117"/>
    </source>
</evidence>
<evidence type="ECO:0000259" key="13">
    <source>
        <dbReference type="PROSITE" id="PS50014"/>
    </source>
</evidence>
<dbReference type="InterPro" id="IPR013178">
    <property type="entry name" value="Histone_AcTrfase_Rtt109/CBP"/>
</dbReference>
<feature type="compositionally biased region" description="Basic and acidic residues" evidence="12">
    <location>
        <begin position="433"/>
        <end position="448"/>
    </location>
</feature>
<comment type="catalytic activity">
    <reaction evidence="9">
        <text>L-lysyl-[protein] + acetyl-CoA = N(6)-acetyl-L-lysyl-[protein] + CoA + H(+)</text>
        <dbReference type="Rhea" id="RHEA:45948"/>
        <dbReference type="Rhea" id="RHEA-COMP:9752"/>
        <dbReference type="Rhea" id="RHEA-COMP:10731"/>
        <dbReference type="ChEBI" id="CHEBI:15378"/>
        <dbReference type="ChEBI" id="CHEBI:29969"/>
        <dbReference type="ChEBI" id="CHEBI:57287"/>
        <dbReference type="ChEBI" id="CHEBI:57288"/>
        <dbReference type="ChEBI" id="CHEBI:61930"/>
        <dbReference type="EC" id="2.3.1.48"/>
    </reaction>
</comment>
<proteinExistence type="predicted"/>
<keyword evidence="3" id="KW-0808">Transferase</keyword>
<evidence type="ECO:0000256" key="8">
    <source>
        <dbReference type="ARBA" id="ARBA00023242"/>
    </source>
</evidence>
<feature type="compositionally biased region" description="Polar residues" evidence="12">
    <location>
        <begin position="815"/>
        <end position="824"/>
    </location>
</feature>
<feature type="coiled-coil region" evidence="11">
    <location>
        <begin position="255"/>
        <end position="289"/>
    </location>
</feature>
<keyword evidence="5" id="KW-0805">Transcription regulation</keyword>
<dbReference type="InterPro" id="IPR031162">
    <property type="entry name" value="CBP_P300_HAT"/>
</dbReference>
<dbReference type="PANTHER" id="PTHR13808:SF1">
    <property type="entry name" value="HISTONE ACETYLTRANSFERASE"/>
    <property type="match status" value="1"/>
</dbReference>
<feature type="region of interest" description="Disordered" evidence="12">
    <location>
        <begin position="1"/>
        <end position="55"/>
    </location>
</feature>
<dbReference type="Pfam" id="PF00439">
    <property type="entry name" value="Bromodomain"/>
    <property type="match status" value="1"/>
</dbReference>
<dbReference type="SMART" id="SM00297">
    <property type="entry name" value="BROMO"/>
    <property type="match status" value="1"/>
</dbReference>
<protein>
    <recommendedName>
        <fullName evidence="2">histone acetyltransferase</fullName>
        <ecNumber evidence="2">2.3.1.48</ecNumber>
    </recommendedName>
</protein>
<dbReference type="SMART" id="SM01250">
    <property type="entry name" value="KAT11"/>
    <property type="match status" value="1"/>
</dbReference>
<dbReference type="PROSITE" id="PS51727">
    <property type="entry name" value="CBP_P300_HAT"/>
    <property type="match status" value="1"/>
</dbReference>
<comment type="subcellular location">
    <subcellularLocation>
        <location evidence="1">Nucleus</location>
    </subcellularLocation>
</comment>
<keyword evidence="7" id="KW-0804">Transcription</keyword>
<dbReference type="InterPro" id="IPR013083">
    <property type="entry name" value="Znf_RING/FYVE/PHD"/>
</dbReference>
<feature type="domain" description="CBP/p300-type HAT" evidence="14">
    <location>
        <begin position="497"/>
        <end position="982"/>
    </location>
</feature>
<feature type="compositionally biased region" description="Low complexity" evidence="12">
    <location>
        <begin position="825"/>
        <end position="846"/>
    </location>
</feature>
<evidence type="ECO:0000313" key="15">
    <source>
        <dbReference type="EMBL" id="CAK8998039.1"/>
    </source>
</evidence>
<organism evidence="15 16">
    <name type="scientific">Durusdinium trenchii</name>
    <dbReference type="NCBI Taxonomy" id="1381693"/>
    <lineage>
        <taxon>Eukaryota</taxon>
        <taxon>Sar</taxon>
        <taxon>Alveolata</taxon>
        <taxon>Dinophyceae</taxon>
        <taxon>Suessiales</taxon>
        <taxon>Symbiodiniaceae</taxon>
        <taxon>Durusdinium</taxon>
    </lineage>
</organism>
<keyword evidence="11" id="KW-0175">Coiled coil</keyword>
<dbReference type="PANTHER" id="PTHR13808">
    <property type="entry name" value="CBP/P300-RELATED"/>
    <property type="match status" value="1"/>
</dbReference>
<feature type="compositionally biased region" description="Basic and acidic residues" evidence="12">
    <location>
        <begin position="73"/>
        <end position="85"/>
    </location>
</feature>
<dbReference type="PRINTS" id="PR00503">
    <property type="entry name" value="BROMODOMAIN"/>
</dbReference>